<dbReference type="CDD" id="cd05233">
    <property type="entry name" value="SDR_c"/>
    <property type="match status" value="1"/>
</dbReference>
<evidence type="ECO:0000256" key="2">
    <source>
        <dbReference type="ARBA" id="ARBA00023002"/>
    </source>
</evidence>
<dbReference type="SUPFAM" id="SSF51735">
    <property type="entry name" value="NAD(P)-binding Rossmann-fold domains"/>
    <property type="match status" value="1"/>
</dbReference>
<evidence type="ECO:0000313" key="4">
    <source>
        <dbReference type="EMBL" id="CDZ32012.1"/>
    </source>
</evidence>
<dbReference type="InterPro" id="IPR057326">
    <property type="entry name" value="KR_dom"/>
</dbReference>
<sequence>MSENPVLLVTGGSRGIGAAVSLMAASRGWRVVVNYASNREAAEKVVSEIEAAGGEAIAVQAVVGNAAEIVAMFEAVDRHFGRLDGLVNNAGIVDMPQRIDEMSAERIERMMRINVTGSILCAGEAVRRMSTRHGGKGGAIVNISSMAAKLGSPGQYVDYAASKAAIDTLTIGLAREVATEGVRVNAIRPGIIDTDIHASGGLPDRARDMAPSVPMQRPGRAEEVADAVLYFLSPAASYVTGAILDVCGGR</sequence>
<accession>A0A0T7FAG7</accession>
<dbReference type="Gene3D" id="3.40.50.720">
    <property type="entry name" value="NAD(P)-binding Rossmann-like Domain"/>
    <property type="match status" value="1"/>
</dbReference>
<reference evidence="4 5" key="1">
    <citation type="submission" date="2014-08" db="EMBL/GenBank/DDBJ databases">
        <authorList>
            <person name="Chen Y.-H."/>
        </authorList>
    </citation>
    <scope>NUCLEOTIDE SEQUENCE [LARGE SCALE GENOMIC DNA]</scope>
</reference>
<name>A0A0T7FAG7_NEOGA</name>
<gene>
    <name evidence="4" type="ORF">NGAL_HAMBI1145_07820</name>
</gene>
<dbReference type="PRINTS" id="PR00080">
    <property type="entry name" value="SDRFAMILY"/>
</dbReference>
<dbReference type="OrthoDB" id="20590at2"/>
<dbReference type="PANTHER" id="PTHR43639">
    <property type="entry name" value="OXIDOREDUCTASE, SHORT-CHAIN DEHYDROGENASE/REDUCTASE FAMILY (AFU_ORTHOLOGUE AFUA_5G02870)"/>
    <property type="match status" value="1"/>
</dbReference>
<dbReference type="SMART" id="SM00822">
    <property type="entry name" value="PKS_KR"/>
    <property type="match status" value="1"/>
</dbReference>
<evidence type="ECO:0000259" key="3">
    <source>
        <dbReference type="SMART" id="SM00822"/>
    </source>
</evidence>
<dbReference type="EMBL" id="CCRH01000002">
    <property type="protein sequence ID" value="CDZ32012.1"/>
    <property type="molecule type" value="Genomic_DNA"/>
</dbReference>
<evidence type="ECO:0000256" key="1">
    <source>
        <dbReference type="ARBA" id="ARBA00006484"/>
    </source>
</evidence>
<evidence type="ECO:0000313" key="5">
    <source>
        <dbReference type="Proteomes" id="UP000046176"/>
    </source>
</evidence>
<dbReference type="FunFam" id="3.40.50.720:FF:000084">
    <property type="entry name" value="Short-chain dehydrogenase reductase"/>
    <property type="match status" value="1"/>
</dbReference>
<protein>
    <submittedName>
        <fullName evidence="4">NAD(P)-binding oxidoreductase</fullName>
    </submittedName>
</protein>
<dbReference type="PANTHER" id="PTHR43639:SF1">
    <property type="entry name" value="SHORT-CHAIN DEHYDROGENASE_REDUCTASE FAMILY PROTEIN"/>
    <property type="match status" value="1"/>
</dbReference>
<dbReference type="Pfam" id="PF13561">
    <property type="entry name" value="adh_short_C2"/>
    <property type="match status" value="1"/>
</dbReference>
<dbReference type="RefSeq" id="WP_046665373.1">
    <property type="nucleotide sequence ID" value="NZ_CCRH01000002.1"/>
</dbReference>
<organism evidence="4 5">
    <name type="scientific">Neorhizobium galegae bv. officinalis</name>
    <dbReference type="NCBI Taxonomy" id="323656"/>
    <lineage>
        <taxon>Bacteria</taxon>
        <taxon>Pseudomonadati</taxon>
        <taxon>Pseudomonadota</taxon>
        <taxon>Alphaproteobacteria</taxon>
        <taxon>Hyphomicrobiales</taxon>
        <taxon>Rhizobiaceae</taxon>
        <taxon>Rhizobium/Agrobacterium group</taxon>
        <taxon>Neorhizobium</taxon>
    </lineage>
</organism>
<dbReference type="InterPro" id="IPR002347">
    <property type="entry name" value="SDR_fam"/>
</dbReference>
<dbReference type="GO" id="GO:0016491">
    <property type="term" value="F:oxidoreductase activity"/>
    <property type="evidence" value="ECO:0007669"/>
    <property type="project" value="UniProtKB-KW"/>
</dbReference>
<comment type="similarity">
    <text evidence="1">Belongs to the short-chain dehydrogenases/reductases (SDR) family.</text>
</comment>
<dbReference type="PRINTS" id="PR00081">
    <property type="entry name" value="GDHRDH"/>
</dbReference>
<keyword evidence="2" id="KW-0560">Oxidoreductase</keyword>
<proteinExistence type="inferred from homology"/>
<dbReference type="AlphaFoldDB" id="A0A0T7FAG7"/>
<feature type="domain" description="Ketoreductase" evidence="3">
    <location>
        <begin position="5"/>
        <end position="194"/>
    </location>
</feature>
<dbReference type="Proteomes" id="UP000046176">
    <property type="component" value="Unassembled WGS sequence"/>
</dbReference>
<dbReference type="InterPro" id="IPR036291">
    <property type="entry name" value="NAD(P)-bd_dom_sf"/>
</dbReference>